<accession>A0A5A7Q3J3</accession>
<evidence type="ECO:0000256" key="8">
    <source>
        <dbReference type="SAM" id="SignalP"/>
    </source>
</evidence>
<keyword evidence="3 8" id="KW-0732">Signal</keyword>
<evidence type="ECO:0000256" key="1">
    <source>
        <dbReference type="ARBA" id="ARBA00011073"/>
    </source>
</evidence>
<dbReference type="AlphaFoldDB" id="A0A5A7Q3J3"/>
<evidence type="ECO:0000313" key="13">
    <source>
        <dbReference type="EMBL" id="GER39428.1"/>
    </source>
</evidence>
<dbReference type="Proteomes" id="UP000325081">
    <property type="component" value="Unassembled WGS sequence"/>
</dbReference>
<dbReference type="InterPro" id="IPR015500">
    <property type="entry name" value="Peptidase_S8_subtilisin-rel"/>
</dbReference>
<dbReference type="InterPro" id="IPR045051">
    <property type="entry name" value="SBT"/>
</dbReference>
<dbReference type="InterPro" id="IPR034197">
    <property type="entry name" value="Peptidases_S8_3"/>
</dbReference>
<keyword evidence="14" id="KW-1185">Reference proteome</keyword>
<dbReference type="CDD" id="cd04852">
    <property type="entry name" value="Peptidases_S8_3"/>
    <property type="match status" value="1"/>
</dbReference>
<reference evidence="14" key="1">
    <citation type="journal article" date="2019" name="Curr. Biol.">
        <title>Genome Sequence of Striga asiatica Provides Insight into the Evolution of Plant Parasitism.</title>
        <authorList>
            <person name="Yoshida S."/>
            <person name="Kim S."/>
            <person name="Wafula E.K."/>
            <person name="Tanskanen J."/>
            <person name="Kim Y.M."/>
            <person name="Honaas L."/>
            <person name="Yang Z."/>
            <person name="Spallek T."/>
            <person name="Conn C.E."/>
            <person name="Ichihashi Y."/>
            <person name="Cheong K."/>
            <person name="Cui S."/>
            <person name="Der J.P."/>
            <person name="Gundlach H."/>
            <person name="Jiao Y."/>
            <person name="Hori C."/>
            <person name="Ishida J.K."/>
            <person name="Kasahara H."/>
            <person name="Kiba T."/>
            <person name="Kim M.S."/>
            <person name="Koo N."/>
            <person name="Laohavisit A."/>
            <person name="Lee Y.H."/>
            <person name="Lumba S."/>
            <person name="McCourt P."/>
            <person name="Mortimer J.C."/>
            <person name="Mutuku J.M."/>
            <person name="Nomura T."/>
            <person name="Sasaki-Sekimoto Y."/>
            <person name="Seto Y."/>
            <person name="Wang Y."/>
            <person name="Wakatake T."/>
            <person name="Sakakibara H."/>
            <person name="Demura T."/>
            <person name="Yamaguchi S."/>
            <person name="Yoneyama K."/>
            <person name="Manabe R.I."/>
            <person name="Nelson D.C."/>
            <person name="Schulman A.H."/>
            <person name="Timko M.P."/>
            <person name="dePamphilis C.W."/>
            <person name="Choi D."/>
            <person name="Shirasu K."/>
        </authorList>
    </citation>
    <scope>NUCLEOTIDE SEQUENCE [LARGE SCALE GENOMIC DNA]</scope>
    <source>
        <strain evidence="14">cv. UVA1</strain>
    </source>
</reference>
<feature type="signal peptide" evidence="8">
    <location>
        <begin position="1"/>
        <end position="30"/>
    </location>
</feature>
<dbReference type="InterPro" id="IPR037045">
    <property type="entry name" value="S8pro/Inhibitor_I9_sf"/>
</dbReference>
<keyword evidence="5 7" id="KW-0720">Serine protease</keyword>
<dbReference type="InterPro" id="IPR036852">
    <property type="entry name" value="Peptidase_S8/S53_dom_sf"/>
</dbReference>
<evidence type="ECO:0000256" key="3">
    <source>
        <dbReference type="ARBA" id="ARBA00022729"/>
    </source>
</evidence>
<dbReference type="Pfam" id="PF02225">
    <property type="entry name" value="PA"/>
    <property type="match status" value="1"/>
</dbReference>
<dbReference type="Pfam" id="PF05922">
    <property type="entry name" value="Inhibitor_I9"/>
    <property type="match status" value="1"/>
</dbReference>
<evidence type="ECO:0000313" key="14">
    <source>
        <dbReference type="Proteomes" id="UP000325081"/>
    </source>
</evidence>
<dbReference type="EMBL" id="BKCP01005650">
    <property type="protein sequence ID" value="GER39428.1"/>
    <property type="molecule type" value="Genomic_DNA"/>
</dbReference>
<sequence length="743" mass="78882">MAPLLNFFHSILIPITLFSLLLVFLPSASALDKTYIVHVKKMNPSSAGIAETEDMIRSYHRAFLPLGAKDALVHSYKHVISGFSARLTPEQAELIKDKEGFISILPDSTSQPLTTRSPGFLGLNQWSGAWPRTELGKGVIVGFIDGGITPGHPSFNDSGIPPPPASWKGQCDLADKLGCNNKVIGARAFQEGNASPLPVDGYGHGTHTASVAVGTFVPGVSIQGNAAGTASGVAPRAHLAAYKVCFAGYCQKSDTLAGIDAAIEDGVDVLSISLGDVSNPFYENVIAIGGFAAAKKGILVSVAGGNDGPSASTVINDAPWLLTVGLSTIDRRIRATAKLGNGLAFDGESVLQPRNFSSENLWPLVYHNSSGKQECYKGSLARFNVTNKIVLCDGGRHISPKDQAKEVKDAGGAAMILANDETAGFSHNSYLINFPSTTVSFRAGLEIKAYIKSTSSPMATISFEGTELGDLISPTVSYFSSRGPSRQAPEVLKPDIIAPGENILAGSNPSSSYSLGMTFTIVSGTSMSCSHLSGVAALIKSAHPKWSAAAVKSAIMTTADLVNAHDIPILDEKLTPADIYAVGAGHVNPNRAMDPGLVYDIEIEEYVPFLCGLGYTEDQVKMITQEPVNCSLRIPQGQLNYPTFSVLLDSPKNFSRTLTNVGDPVSCYSVSIVEPQGVNVNVRPSKICFTSLKQKATYYVTFHRNNNMTSWGNNASVAKGFLLWDSGKHIVRSVIAVTFTGQF</sequence>
<dbReference type="PROSITE" id="PS51892">
    <property type="entry name" value="SUBTILASE"/>
    <property type="match status" value="1"/>
</dbReference>
<evidence type="ECO:0000256" key="4">
    <source>
        <dbReference type="ARBA" id="ARBA00022801"/>
    </source>
</evidence>
<feature type="domain" description="PA" evidence="10">
    <location>
        <begin position="363"/>
        <end position="447"/>
    </location>
</feature>
<dbReference type="Gene3D" id="2.60.40.2310">
    <property type="match status" value="1"/>
</dbReference>
<dbReference type="Pfam" id="PF00082">
    <property type="entry name" value="Peptidase_S8"/>
    <property type="match status" value="1"/>
</dbReference>
<evidence type="ECO:0000259" key="9">
    <source>
        <dbReference type="Pfam" id="PF00082"/>
    </source>
</evidence>
<proteinExistence type="inferred from homology"/>
<name>A0A5A7Q3J3_STRAF</name>
<dbReference type="InterPro" id="IPR010259">
    <property type="entry name" value="S8pro/Inhibitor_I9"/>
</dbReference>
<dbReference type="Gene3D" id="3.30.70.80">
    <property type="entry name" value="Peptidase S8 propeptide/proteinase inhibitor I9"/>
    <property type="match status" value="1"/>
</dbReference>
<feature type="active site" description="Charge relay system" evidence="6 7">
    <location>
        <position position="526"/>
    </location>
</feature>
<comment type="similarity">
    <text evidence="1 7">Belongs to the peptidase S8 family.</text>
</comment>
<dbReference type="GO" id="GO:0006508">
    <property type="term" value="P:proteolysis"/>
    <property type="evidence" value="ECO:0007669"/>
    <property type="project" value="UniProtKB-KW"/>
</dbReference>
<dbReference type="CDD" id="cd02120">
    <property type="entry name" value="PA_subtilisin_like"/>
    <property type="match status" value="1"/>
</dbReference>
<feature type="domain" description="Peptidase S8/S53" evidence="9">
    <location>
        <begin position="136"/>
        <end position="561"/>
    </location>
</feature>
<feature type="active site" description="Charge relay system" evidence="6 7">
    <location>
        <position position="145"/>
    </location>
</feature>
<keyword evidence="4 7" id="KW-0378">Hydrolase</keyword>
<evidence type="ECO:0000256" key="7">
    <source>
        <dbReference type="PROSITE-ProRule" id="PRU01240"/>
    </source>
</evidence>
<dbReference type="Pfam" id="PF17766">
    <property type="entry name" value="fn3_6"/>
    <property type="match status" value="1"/>
</dbReference>
<keyword evidence="2 7" id="KW-0645">Protease</keyword>
<dbReference type="PANTHER" id="PTHR10795">
    <property type="entry name" value="PROPROTEIN CONVERTASE SUBTILISIN/KEXIN"/>
    <property type="match status" value="1"/>
</dbReference>
<dbReference type="InterPro" id="IPR000209">
    <property type="entry name" value="Peptidase_S8/S53_dom"/>
</dbReference>
<organism evidence="13 14">
    <name type="scientific">Striga asiatica</name>
    <name type="common">Asiatic witchweed</name>
    <name type="synonym">Buchnera asiatica</name>
    <dbReference type="NCBI Taxonomy" id="4170"/>
    <lineage>
        <taxon>Eukaryota</taxon>
        <taxon>Viridiplantae</taxon>
        <taxon>Streptophyta</taxon>
        <taxon>Embryophyta</taxon>
        <taxon>Tracheophyta</taxon>
        <taxon>Spermatophyta</taxon>
        <taxon>Magnoliopsida</taxon>
        <taxon>eudicotyledons</taxon>
        <taxon>Gunneridae</taxon>
        <taxon>Pentapetalae</taxon>
        <taxon>asterids</taxon>
        <taxon>lamiids</taxon>
        <taxon>Lamiales</taxon>
        <taxon>Orobanchaceae</taxon>
        <taxon>Buchnereae</taxon>
        <taxon>Striga</taxon>
    </lineage>
</organism>
<evidence type="ECO:0000256" key="5">
    <source>
        <dbReference type="ARBA" id="ARBA00022825"/>
    </source>
</evidence>
<feature type="chain" id="PRO_5023087175" evidence="8">
    <location>
        <begin position="31"/>
        <end position="743"/>
    </location>
</feature>
<dbReference type="InterPro" id="IPR041469">
    <property type="entry name" value="Subtilisin-like_FN3"/>
</dbReference>
<feature type="active site" description="Charge relay system" evidence="6 7">
    <location>
        <position position="204"/>
    </location>
</feature>
<dbReference type="Gene3D" id="3.40.50.200">
    <property type="entry name" value="Peptidase S8/S53 domain"/>
    <property type="match status" value="1"/>
</dbReference>
<dbReference type="SUPFAM" id="SSF52743">
    <property type="entry name" value="Subtilisin-like"/>
    <property type="match status" value="1"/>
</dbReference>
<protein>
    <submittedName>
        <fullName evidence="13">Subtilase</fullName>
    </submittedName>
</protein>
<dbReference type="Gene3D" id="3.50.30.30">
    <property type="match status" value="1"/>
</dbReference>
<feature type="domain" description="Inhibitor I9" evidence="11">
    <location>
        <begin position="34"/>
        <end position="109"/>
    </location>
</feature>
<dbReference type="OrthoDB" id="206201at2759"/>
<dbReference type="GO" id="GO:0004252">
    <property type="term" value="F:serine-type endopeptidase activity"/>
    <property type="evidence" value="ECO:0007669"/>
    <property type="project" value="UniProtKB-UniRule"/>
</dbReference>
<evidence type="ECO:0000256" key="2">
    <source>
        <dbReference type="ARBA" id="ARBA00022670"/>
    </source>
</evidence>
<evidence type="ECO:0000259" key="10">
    <source>
        <dbReference type="Pfam" id="PF02225"/>
    </source>
</evidence>
<evidence type="ECO:0000259" key="12">
    <source>
        <dbReference type="Pfam" id="PF17766"/>
    </source>
</evidence>
<dbReference type="PRINTS" id="PR00723">
    <property type="entry name" value="SUBTILISIN"/>
</dbReference>
<gene>
    <name evidence="13" type="ORF">STAS_16045</name>
</gene>
<dbReference type="InterPro" id="IPR003137">
    <property type="entry name" value="PA_domain"/>
</dbReference>
<evidence type="ECO:0000259" key="11">
    <source>
        <dbReference type="Pfam" id="PF05922"/>
    </source>
</evidence>
<comment type="caution">
    <text evidence="13">The sequence shown here is derived from an EMBL/GenBank/DDBJ whole genome shotgun (WGS) entry which is preliminary data.</text>
</comment>
<feature type="domain" description="Subtilisin-like protease fibronectin type-III" evidence="12">
    <location>
        <begin position="638"/>
        <end position="737"/>
    </location>
</feature>
<evidence type="ECO:0000256" key="6">
    <source>
        <dbReference type="PIRSR" id="PIRSR615500-1"/>
    </source>
</evidence>